<feature type="chain" id="PRO_5046398737" evidence="7">
    <location>
        <begin position="28"/>
        <end position="1395"/>
    </location>
</feature>
<keyword evidence="3" id="KW-0677">Repeat</keyword>
<evidence type="ECO:0000313" key="9">
    <source>
        <dbReference type="EMBL" id="MFC4032188.1"/>
    </source>
</evidence>
<keyword evidence="1" id="KW-0880">Kelch repeat</keyword>
<feature type="domain" description="Peptidase S53" evidence="8">
    <location>
        <begin position="86"/>
        <end position="425"/>
    </location>
</feature>
<dbReference type="Gene3D" id="2.60.40.1120">
    <property type="entry name" value="Carboxypeptidase-like, regulatory domain"/>
    <property type="match status" value="3"/>
</dbReference>
<dbReference type="RefSeq" id="WP_386428920.1">
    <property type="nucleotide sequence ID" value="NZ_JBHSBB010000009.1"/>
</dbReference>
<evidence type="ECO:0000256" key="3">
    <source>
        <dbReference type="ARBA" id="ARBA00022737"/>
    </source>
</evidence>
<evidence type="ECO:0000256" key="7">
    <source>
        <dbReference type="SAM" id="SignalP"/>
    </source>
</evidence>
<organism evidence="9 10">
    <name type="scientific">Streptomyces polygonati</name>
    <dbReference type="NCBI Taxonomy" id="1617087"/>
    <lineage>
        <taxon>Bacteria</taxon>
        <taxon>Bacillati</taxon>
        <taxon>Actinomycetota</taxon>
        <taxon>Actinomycetes</taxon>
        <taxon>Kitasatosporales</taxon>
        <taxon>Streptomycetaceae</taxon>
        <taxon>Streptomyces</taxon>
    </lineage>
</organism>
<dbReference type="PANTHER" id="PTHR46344">
    <property type="entry name" value="OS02G0202900 PROTEIN"/>
    <property type="match status" value="1"/>
</dbReference>
<keyword evidence="7" id="KW-0732">Signal</keyword>
<dbReference type="Gene3D" id="2.120.10.80">
    <property type="entry name" value="Kelch-type beta propeller"/>
    <property type="match status" value="1"/>
</dbReference>
<dbReference type="Gene3D" id="3.40.50.200">
    <property type="entry name" value="Peptidase S8/S53 domain"/>
    <property type="match status" value="1"/>
</dbReference>
<dbReference type="Pfam" id="PF24681">
    <property type="entry name" value="Kelch_KLHDC2_KLHL20_DRC7"/>
    <property type="match status" value="1"/>
</dbReference>
<dbReference type="PROSITE" id="PS51695">
    <property type="entry name" value="SEDOLISIN"/>
    <property type="match status" value="1"/>
</dbReference>
<name>A0ABV8HLY6_9ACTN</name>
<evidence type="ECO:0000256" key="6">
    <source>
        <dbReference type="SAM" id="MobiDB-lite"/>
    </source>
</evidence>
<dbReference type="InterPro" id="IPR006652">
    <property type="entry name" value="Kelch_1"/>
</dbReference>
<dbReference type="Pfam" id="PF13620">
    <property type="entry name" value="CarboxypepD_reg"/>
    <property type="match status" value="2"/>
</dbReference>
<dbReference type="InterPro" id="IPR036852">
    <property type="entry name" value="Peptidase_S8/S53_dom_sf"/>
</dbReference>
<dbReference type="InterPro" id="IPR030400">
    <property type="entry name" value="Sedolisin_dom"/>
</dbReference>
<evidence type="ECO:0000256" key="2">
    <source>
        <dbReference type="ARBA" id="ARBA00022670"/>
    </source>
</evidence>
<protein>
    <submittedName>
        <fullName evidence="9">Carboxypeptidase regulatory-like domain-containing protein</fullName>
    </submittedName>
</protein>
<keyword evidence="4" id="KW-0378">Hydrolase</keyword>
<evidence type="ECO:0000256" key="4">
    <source>
        <dbReference type="ARBA" id="ARBA00022801"/>
    </source>
</evidence>
<dbReference type="InterPro" id="IPR008969">
    <property type="entry name" value="CarboxyPept-like_regulatory"/>
</dbReference>
<accession>A0ABV8HLY6</accession>
<evidence type="ECO:0000256" key="5">
    <source>
        <dbReference type="ARBA" id="ARBA00022825"/>
    </source>
</evidence>
<dbReference type="Gene3D" id="2.60.120.260">
    <property type="entry name" value="Galactose-binding domain-like"/>
    <property type="match status" value="1"/>
</dbReference>
<dbReference type="SMART" id="SM00612">
    <property type="entry name" value="Kelch"/>
    <property type="match status" value="4"/>
</dbReference>
<feature type="region of interest" description="Disordered" evidence="6">
    <location>
        <begin position="789"/>
        <end position="808"/>
    </location>
</feature>
<feature type="compositionally biased region" description="Polar residues" evidence="6">
    <location>
        <begin position="789"/>
        <end position="805"/>
    </location>
</feature>
<proteinExistence type="predicted"/>
<dbReference type="PANTHER" id="PTHR46344:SF27">
    <property type="entry name" value="KELCH REPEAT SUPERFAMILY PROTEIN"/>
    <property type="match status" value="1"/>
</dbReference>
<keyword evidence="10" id="KW-1185">Reference proteome</keyword>
<evidence type="ECO:0000259" key="8">
    <source>
        <dbReference type="PROSITE" id="PS51695"/>
    </source>
</evidence>
<dbReference type="SUPFAM" id="SSF50965">
    <property type="entry name" value="Galactose oxidase, central domain"/>
    <property type="match status" value="1"/>
</dbReference>
<keyword evidence="5" id="KW-0720">Serine protease</keyword>
<keyword evidence="2" id="KW-0645">Protease</keyword>
<dbReference type="CDD" id="cd04056">
    <property type="entry name" value="Peptidases_S53"/>
    <property type="match status" value="1"/>
</dbReference>
<dbReference type="Proteomes" id="UP001595765">
    <property type="component" value="Unassembled WGS sequence"/>
</dbReference>
<comment type="caution">
    <text evidence="9">The sequence shown here is derived from an EMBL/GenBank/DDBJ whole genome shotgun (WGS) entry which is preliminary data.</text>
</comment>
<evidence type="ECO:0000256" key="1">
    <source>
        <dbReference type="ARBA" id="ARBA00022441"/>
    </source>
</evidence>
<feature type="region of interest" description="Disordered" evidence="6">
    <location>
        <begin position="933"/>
        <end position="955"/>
    </location>
</feature>
<feature type="signal peptide" evidence="7">
    <location>
        <begin position="1"/>
        <end position="27"/>
    </location>
</feature>
<reference evidence="10" key="1">
    <citation type="journal article" date="2019" name="Int. J. Syst. Evol. Microbiol.">
        <title>The Global Catalogue of Microorganisms (GCM) 10K type strain sequencing project: providing services to taxonomists for standard genome sequencing and annotation.</title>
        <authorList>
            <consortium name="The Broad Institute Genomics Platform"/>
            <consortium name="The Broad Institute Genome Sequencing Center for Infectious Disease"/>
            <person name="Wu L."/>
            <person name="Ma J."/>
        </authorList>
    </citation>
    <scope>NUCLEOTIDE SEQUENCE [LARGE SCALE GENOMIC DNA]</scope>
    <source>
        <strain evidence="10">CGMCC 4.7237</strain>
    </source>
</reference>
<dbReference type="InterPro" id="IPR011043">
    <property type="entry name" value="Gal_Oxase/kelch_b-propeller"/>
</dbReference>
<dbReference type="PROSITE" id="PS00138">
    <property type="entry name" value="SUBTILASE_SER"/>
    <property type="match status" value="1"/>
</dbReference>
<dbReference type="InterPro" id="IPR015915">
    <property type="entry name" value="Kelch-typ_b-propeller"/>
</dbReference>
<dbReference type="SUPFAM" id="SSF49464">
    <property type="entry name" value="Carboxypeptidase regulatory domain-like"/>
    <property type="match status" value="3"/>
</dbReference>
<sequence>MRIPLPRPSRARRAATAVAALSSAALAVLGIQLPAAATASAAAPARPDVVRQCGDAKPGQFACLALRRTDLPARSGLQPLATTPDGFGPADLQSAYALPADGGAGQTVAIVDAYDDPTAEADLAVYREQFGLPACTAASGCFTKVSQRGGTDYPAPDPDWAGEISLDVDMVSAAAPNAHILLVEADTPNFEDLGAAVDEAVALGAKYVSNSYGTNYDSTAGSGEDPSELTAMDPYYDHPGVAVVASTGDDGFGVSYPAASQYVTSVGGTALTRDSGSARGWSESVWNNTFGGPGSGCSVYEPKPVFQTDTLCAKRSVADVSAVADPLTGVSVYQTYGDSGWTVYGGTSASSPLIAGVYASAGTPAAGTYPNSYPYAAKSALNDVTTGDNGDCAPAGLCTAGPGYDGPTGLGTPNGLAAFRSGPHGVISGTVTDHATGAPLAGATVKAGDYSATSDATGAYRLDLQPGTYDVTASAYGYSAATTSAVVLTDGATVAASFALDAVPTRTISGKVADGSGHGWPLYAEITAAGVPGGPVFTDPATGAYTLTLPQNSGYTLHIVADYPGYQSVDKTVQLGAADLHLNVSVPVDPVAAQAPGYAVHLSGATEPFTSTGGPPAGWSVSNAAGTDGGWTFDDEGDRGNRTGGSGGFAIIDSDDIGQGLDQDSSLLSPSYDLTGLSNPVVGFDTDYKEFSNSTADVDVSADGGATWTTLWERTTDSVTGPAHVDLPLTDYTGKPDVRLRFHYTGNWAYWWQLDNVFVGQRSYDPVPGGLIVGNVTDANTRTGVNGATVTSTDAPGDHTTSTATPDDPARGDGFYWMFSHLTGKHPVSAAASHYTSVSATANVPPDGAVERDLALKAGRLTVTPASVAKTVAWGKSATQKVTVKNTGAAPATIELGEAPGGAVIQQAGAPLNLVKGHYSPLSLTAHSAKSGAKSGAVHGGSATNDASAAAQGTAGTAWQPVPDLPVATGDNAVASYQGTVYSAFGFTGAADTSDLYAYSADSGAWTKLASAADTREAPVHGIINGKFYAAGGWGASGAPDAKLEIYDIGAGTWSTGAAAPKPYAGAGSAVLDGKLYSVGGCTDSVCGSTDVTVYDPSTNSWASLAAYPEPVAWEACGGIAGKLYCSGGTVDAGSLTHAYVYDPAADSWSPIADQPTDAWGAAYTAANGQLLIKGGAVDDAAELTNQAWAYQPTDNTWTALPNANASLYRGGGASGFYAIGGLAGQTPAKTSEVLPGYDQTEAADVSWLSESAGTLTVQPGATATITLTLDSAAPEISQPGTYTASLLLATDTPYQLAPIGVSMTVKPPATWGKITGTVKASGGAPLAGATVQINTWATHYTLKTGTDGGYALWLDTRNNPLQLIVAKDGYQPTTTTVKITKGATTTSDFTLLKD</sequence>
<evidence type="ECO:0000313" key="10">
    <source>
        <dbReference type="Proteomes" id="UP001595765"/>
    </source>
</evidence>
<dbReference type="InterPro" id="IPR023828">
    <property type="entry name" value="Peptidase_S8_Ser-AS"/>
</dbReference>
<gene>
    <name evidence="9" type="ORF">ACFO3J_11930</name>
</gene>
<dbReference type="SUPFAM" id="SSF52743">
    <property type="entry name" value="Subtilisin-like"/>
    <property type="match status" value="1"/>
</dbReference>
<dbReference type="EMBL" id="JBHSBB010000009">
    <property type="protein sequence ID" value="MFC4032188.1"/>
    <property type="molecule type" value="Genomic_DNA"/>
</dbReference>